<feature type="region of interest" description="Disordered" evidence="1">
    <location>
        <begin position="16"/>
        <end position="52"/>
    </location>
</feature>
<proteinExistence type="predicted"/>
<dbReference type="KEGG" id="smam:Mal15_42950"/>
<evidence type="ECO:0000313" key="2">
    <source>
        <dbReference type="EMBL" id="QEG00225.1"/>
    </source>
</evidence>
<dbReference type="Proteomes" id="UP000321353">
    <property type="component" value="Chromosome"/>
</dbReference>
<evidence type="ECO:0000256" key="1">
    <source>
        <dbReference type="SAM" id="MobiDB-lite"/>
    </source>
</evidence>
<dbReference type="EMBL" id="CP036264">
    <property type="protein sequence ID" value="QEG00225.1"/>
    <property type="molecule type" value="Genomic_DNA"/>
</dbReference>
<accession>A0A5B9MKN2</accession>
<dbReference type="AlphaFoldDB" id="A0A5B9MKN2"/>
<organism evidence="2 3">
    <name type="scientific">Stieleria maiorica</name>
    <dbReference type="NCBI Taxonomy" id="2795974"/>
    <lineage>
        <taxon>Bacteria</taxon>
        <taxon>Pseudomonadati</taxon>
        <taxon>Planctomycetota</taxon>
        <taxon>Planctomycetia</taxon>
        <taxon>Pirellulales</taxon>
        <taxon>Pirellulaceae</taxon>
        <taxon>Stieleria</taxon>
    </lineage>
</organism>
<gene>
    <name evidence="2" type="ORF">Mal15_42950</name>
</gene>
<protein>
    <submittedName>
        <fullName evidence="2">Uncharacterized protein</fullName>
    </submittedName>
</protein>
<dbReference type="RefSeq" id="WP_167546943.1">
    <property type="nucleotide sequence ID" value="NZ_CP036264.1"/>
</dbReference>
<reference evidence="2 3" key="1">
    <citation type="submission" date="2019-02" db="EMBL/GenBank/DDBJ databases">
        <title>Planctomycetal bacteria perform biofilm scaping via a novel small molecule.</title>
        <authorList>
            <person name="Jeske O."/>
            <person name="Boedeker C."/>
            <person name="Wiegand S."/>
            <person name="Breitling P."/>
            <person name="Kallscheuer N."/>
            <person name="Jogler M."/>
            <person name="Rohde M."/>
            <person name="Petersen J."/>
            <person name="Medema M.H."/>
            <person name="Surup F."/>
            <person name="Jogler C."/>
        </authorList>
    </citation>
    <scope>NUCLEOTIDE SEQUENCE [LARGE SCALE GENOMIC DNA]</scope>
    <source>
        <strain evidence="2 3">Mal15</strain>
    </source>
</reference>
<keyword evidence="3" id="KW-1185">Reference proteome</keyword>
<name>A0A5B9MKN2_9BACT</name>
<evidence type="ECO:0000313" key="3">
    <source>
        <dbReference type="Proteomes" id="UP000321353"/>
    </source>
</evidence>
<sequence>MQTPIQTNHGISYPVVGVSRIPQTELNQDDEIPDRDAAEPPSGLEPGTAKSR</sequence>